<gene>
    <name evidence="1" type="ORF">H8S54_03015</name>
</gene>
<reference evidence="1 2" key="1">
    <citation type="submission" date="2020-08" db="EMBL/GenBank/DDBJ databases">
        <title>Genome public.</title>
        <authorList>
            <person name="Liu C."/>
            <person name="Sun Q."/>
        </authorList>
    </citation>
    <scope>NUCLEOTIDE SEQUENCE [LARGE SCALE GENOMIC DNA]</scope>
    <source>
        <strain evidence="1 2">BX17</strain>
    </source>
</reference>
<dbReference type="RefSeq" id="WP_021924838.1">
    <property type="nucleotide sequence ID" value="NZ_JACOOT010000008.1"/>
</dbReference>
<dbReference type="Proteomes" id="UP000652847">
    <property type="component" value="Unassembled WGS sequence"/>
</dbReference>
<accession>A0A8I0DPW3</accession>
<dbReference type="EMBL" id="JACOOT010000008">
    <property type="protein sequence ID" value="MBC5650120.1"/>
    <property type="molecule type" value="Genomic_DNA"/>
</dbReference>
<organism evidence="1 2">
    <name type="scientific">Blautia segnis</name>
    <dbReference type="NCBI Taxonomy" id="2763030"/>
    <lineage>
        <taxon>Bacteria</taxon>
        <taxon>Bacillati</taxon>
        <taxon>Bacillota</taxon>
        <taxon>Clostridia</taxon>
        <taxon>Lachnospirales</taxon>
        <taxon>Lachnospiraceae</taxon>
        <taxon>Blautia</taxon>
    </lineage>
</organism>
<dbReference type="AlphaFoldDB" id="A0A8I0DPW3"/>
<protein>
    <submittedName>
        <fullName evidence="1">DUF3791 domain-containing protein</fullName>
    </submittedName>
</protein>
<evidence type="ECO:0000313" key="1">
    <source>
        <dbReference type="EMBL" id="MBC5650120.1"/>
    </source>
</evidence>
<name>A0A8I0DPW3_9FIRM</name>
<dbReference type="Pfam" id="PF12668">
    <property type="entry name" value="DUF3791"/>
    <property type="match status" value="1"/>
</dbReference>
<sequence>MSKEFRFFTYLLESYAQYKGTTAAEVLRILDEKKLTDFVYNMYEIYHTEAIENAYMDIDSLIATGKTAW</sequence>
<keyword evidence="2" id="KW-1185">Reference proteome</keyword>
<dbReference type="InterPro" id="IPR024269">
    <property type="entry name" value="DUF3791"/>
</dbReference>
<proteinExistence type="predicted"/>
<evidence type="ECO:0000313" key="2">
    <source>
        <dbReference type="Proteomes" id="UP000652847"/>
    </source>
</evidence>
<comment type="caution">
    <text evidence="1">The sequence shown here is derived from an EMBL/GenBank/DDBJ whole genome shotgun (WGS) entry which is preliminary data.</text>
</comment>